<evidence type="ECO:0000259" key="2">
    <source>
        <dbReference type="Pfam" id="PF03763"/>
    </source>
</evidence>
<comment type="similarity">
    <text evidence="1">Belongs to the remorin family.</text>
</comment>
<dbReference type="EMBL" id="GBRH01166141">
    <property type="protein sequence ID" value="JAE31755.1"/>
    <property type="molecule type" value="Transcribed_RNA"/>
</dbReference>
<feature type="domain" description="Remorin C-terminal" evidence="2">
    <location>
        <begin position="1"/>
        <end position="62"/>
    </location>
</feature>
<dbReference type="InterPro" id="IPR005516">
    <property type="entry name" value="Remorin_C"/>
</dbReference>
<protein>
    <recommendedName>
        <fullName evidence="2">Remorin C-terminal domain-containing protein</fullName>
    </recommendedName>
</protein>
<dbReference type="AlphaFoldDB" id="A0A0A9H3H3"/>
<name>A0A0A9H3H3_ARUDO</name>
<reference evidence="3" key="1">
    <citation type="submission" date="2014-09" db="EMBL/GenBank/DDBJ databases">
        <authorList>
            <person name="Magalhaes I.L.F."/>
            <person name="Oliveira U."/>
            <person name="Santos F.R."/>
            <person name="Vidigal T.H.D.A."/>
            <person name="Brescovit A.D."/>
            <person name="Santos A.J."/>
        </authorList>
    </citation>
    <scope>NUCLEOTIDE SEQUENCE</scope>
    <source>
        <tissue evidence="3">Shoot tissue taken approximately 20 cm above the soil surface</tissue>
    </source>
</reference>
<evidence type="ECO:0000313" key="3">
    <source>
        <dbReference type="EMBL" id="JAE31755.1"/>
    </source>
</evidence>
<organism evidence="3">
    <name type="scientific">Arundo donax</name>
    <name type="common">Giant reed</name>
    <name type="synonym">Donax arundinaceus</name>
    <dbReference type="NCBI Taxonomy" id="35708"/>
    <lineage>
        <taxon>Eukaryota</taxon>
        <taxon>Viridiplantae</taxon>
        <taxon>Streptophyta</taxon>
        <taxon>Embryophyta</taxon>
        <taxon>Tracheophyta</taxon>
        <taxon>Spermatophyta</taxon>
        <taxon>Magnoliopsida</taxon>
        <taxon>Liliopsida</taxon>
        <taxon>Poales</taxon>
        <taxon>Poaceae</taxon>
        <taxon>PACMAD clade</taxon>
        <taxon>Arundinoideae</taxon>
        <taxon>Arundineae</taxon>
        <taxon>Arundo</taxon>
    </lineage>
</organism>
<sequence>MRHAEEQAEQMKARAKHNLAKRLAFLSHKVDDKQMRVEAQRSRQASRLAQQVERIRKTGREPCRFRWCCTWFF</sequence>
<evidence type="ECO:0000256" key="1">
    <source>
        <dbReference type="ARBA" id="ARBA00005711"/>
    </source>
</evidence>
<dbReference type="Pfam" id="PF03763">
    <property type="entry name" value="Remorin_C"/>
    <property type="match status" value="1"/>
</dbReference>
<reference evidence="3" key="2">
    <citation type="journal article" date="2015" name="Data Brief">
        <title>Shoot transcriptome of the giant reed, Arundo donax.</title>
        <authorList>
            <person name="Barrero R.A."/>
            <person name="Guerrero F.D."/>
            <person name="Moolhuijzen P."/>
            <person name="Goolsby J.A."/>
            <person name="Tidwell J."/>
            <person name="Bellgard S.E."/>
            <person name="Bellgard M.I."/>
        </authorList>
    </citation>
    <scope>NUCLEOTIDE SEQUENCE</scope>
    <source>
        <tissue evidence="3">Shoot tissue taken approximately 20 cm above the soil surface</tissue>
    </source>
</reference>
<accession>A0A0A9H3H3</accession>
<proteinExistence type="inferred from homology"/>